<accession>A0A0G1NNL8</accession>
<name>A0A0G1NNL8_9BACT</name>
<organism evidence="2 3">
    <name type="scientific">Candidatus Nomurabacteria bacterium GW2011_GWA1_46_11</name>
    <dbReference type="NCBI Taxonomy" id="1618732"/>
    <lineage>
        <taxon>Bacteria</taxon>
        <taxon>Candidatus Nomuraibacteriota</taxon>
    </lineage>
</organism>
<dbReference type="GO" id="GO:0016301">
    <property type="term" value="F:kinase activity"/>
    <property type="evidence" value="ECO:0007669"/>
    <property type="project" value="InterPro"/>
</dbReference>
<evidence type="ECO:0000313" key="3">
    <source>
        <dbReference type="Proteomes" id="UP000034107"/>
    </source>
</evidence>
<dbReference type="AlphaFoldDB" id="A0A0G1NNL8"/>
<dbReference type="Pfam" id="PF02661">
    <property type="entry name" value="Fic"/>
    <property type="match status" value="1"/>
</dbReference>
<dbReference type="PROSITE" id="PS51459">
    <property type="entry name" value="FIDO"/>
    <property type="match status" value="1"/>
</dbReference>
<dbReference type="InterPro" id="IPR036597">
    <property type="entry name" value="Fido-like_dom_sf"/>
</dbReference>
<dbReference type="Gene3D" id="1.20.120.1870">
    <property type="entry name" value="Fic/DOC protein, Fido domain"/>
    <property type="match status" value="1"/>
</dbReference>
<feature type="domain" description="Fido" evidence="1">
    <location>
        <begin position="6"/>
        <end position="131"/>
    </location>
</feature>
<dbReference type="SUPFAM" id="SSF140931">
    <property type="entry name" value="Fic-like"/>
    <property type="match status" value="1"/>
</dbReference>
<evidence type="ECO:0000259" key="1">
    <source>
        <dbReference type="PROSITE" id="PS51459"/>
    </source>
</evidence>
<dbReference type="InterPro" id="IPR053737">
    <property type="entry name" value="Type_II_TA_Toxin"/>
</dbReference>
<dbReference type="InterPro" id="IPR003812">
    <property type="entry name" value="Fido"/>
</dbReference>
<dbReference type="Proteomes" id="UP000034107">
    <property type="component" value="Unassembled WGS sequence"/>
</dbReference>
<dbReference type="InterPro" id="IPR006440">
    <property type="entry name" value="Doc"/>
</dbReference>
<gene>
    <name evidence="2" type="ORF">UX31_C0005G0029</name>
</gene>
<evidence type="ECO:0000313" key="2">
    <source>
        <dbReference type="EMBL" id="KKU22219.1"/>
    </source>
</evidence>
<sequence length="144" mass="16810">MRPKRVSVAEVEYIAFRLAERFMTWDEPIPEFGSRFPNILESCLAQPFISFSKKDLHRGLVGKASTLFYLMIKNHPFQNGNKRIAIMTLLHFLYKNNKWLSMSNEDLYNFAVGVAKSKRTSREKTIINIHDMLKKHIVESSSTR</sequence>
<reference evidence="2 3" key="1">
    <citation type="journal article" date="2015" name="Nature">
        <title>rRNA introns, odd ribosomes, and small enigmatic genomes across a large radiation of phyla.</title>
        <authorList>
            <person name="Brown C.T."/>
            <person name="Hug L.A."/>
            <person name="Thomas B.C."/>
            <person name="Sharon I."/>
            <person name="Castelle C.J."/>
            <person name="Singh A."/>
            <person name="Wilkins M.J."/>
            <person name="Williams K.H."/>
            <person name="Banfield J.F."/>
        </authorList>
    </citation>
    <scope>NUCLEOTIDE SEQUENCE [LARGE SCALE GENOMIC DNA]</scope>
</reference>
<dbReference type="EMBL" id="LCLS01000005">
    <property type="protein sequence ID" value="KKU22219.1"/>
    <property type="molecule type" value="Genomic_DNA"/>
</dbReference>
<protein>
    <submittedName>
        <fullName evidence="2">Death-on-curing family protein</fullName>
    </submittedName>
</protein>
<proteinExistence type="predicted"/>
<dbReference type="NCBIfam" id="TIGR01550">
    <property type="entry name" value="DOC_P1"/>
    <property type="match status" value="1"/>
</dbReference>
<comment type="caution">
    <text evidence="2">The sequence shown here is derived from an EMBL/GenBank/DDBJ whole genome shotgun (WGS) entry which is preliminary data.</text>
</comment>